<sequence length="591" mass="64315">MEGNVRPFAYIAIPAEANVAACYPDTADSDAATTLRELGVTAQSAAWRLGMPEFDQGGGCWARDRPNLGGLPDDQAYATWSSFYLDAKALRPYLEQSAQQRGYKWMSVCVYAFCPQYAYDLGSDVVLLERNIDEVSGMSPGLAMVRGAARQNDGRQWGIDISTYRYWNGGPTTFDDNGRLVTGWSPSVFERSMYAAFMAGADVILNEAAVYGYGAAERGRNPLGVVVGDFADFSMRRHPDRGIPEVPMAILQDHFSGYEPQFGEFDQYPHKWYRKNPYTQGDRMLSGLLEVAYPGYRSWGTIVPNAPWRVAGPDGTLDTQATQAAYRRALAAGDADPRIWEPMGSTRWGESIDVITDRARLDTLLRYRIVVLANSGPTAPDLHADLTEYVRRGGTVVVNASQLVPGPDPLTGVQISAERRPADGVLWSDGTVIPESPFNYVRIVPGRDAEIVATTTDGSPAIIGHKLGAGSVYLTTADRLLDATGRDLLASGLRLLDERQADVATVRVEGPPLQYLVNKVGTSTVVTLINTDVGGSTWQGRLRFRTDAGSAHVNEWTADAPVESLVGAEEVVVDATVPPFGVRVYGIQPGR</sequence>
<dbReference type="SUPFAM" id="SSF52317">
    <property type="entry name" value="Class I glutamine amidotransferase-like"/>
    <property type="match status" value="1"/>
</dbReference>
<dbReference type="Gene3D" id="3.40.50.880">
    <property type="match status" value="1"/>
</dbReference>
<gene>
    <name evidence="1" type="ORF">HLY00_3795</name>
</gene>
<dbReference type="AlphaFoldDB" id="A0A850PWT3"/>
<proteinExistence type="predicted"/>
<evidence type="ECO:0000313" key="1">
    <source>
        <dbReference type="EMBL" id="NVN53447.1"/>
    </source>
</evidence>
<evidence type="ECO:0008006" key="3">
    <source>
        <dbReference type="Google" id="ProtNLM"/>
    </source>
</evidence>
<organism evidence="1 2">
    <name type="scientific">Mycolicibacterium hippocampi</name>
    <dbReference type="NCBI Taxonomy" id="659824"/>
    <lineage>
        <taxon>Bacteria</taxon>
        <taxon>Bacillati</taxon>
        <taxon>Actinomycetota</taxon>
        <taxon>Actinomycetes</taxon>
        <taxon>Mycobacteriales</taxon>
        <taxon>Mycobacteriaceae</taxon>
        <taxon>Mycolicibacterium</taxon>
    </lineage>
</organism>
<dbReference type="InterPro" id="IPR029062">
    <property type="entry name" value="Class_I_gatase-like"/>
</dbReference>
<accession>A0A850PWT3</accession>
<reference evidence="1 2" key="1">
    <citation type="submission" date="2020-05" db="EMBL/GenBank/DDBJ databases">
        <title>Draft genome sequence of Mycobacterium hippocampi DL, isolated from European seabass, Dicentrarchus labrax, reared in fish farms.</title>
        <authorList>
            <person name="Stathopoulou P."/>
            <person name="Asimakis E."/>
            <person name="Tzokas K."/>
            <person name="Batargias C."/>
            <person name="Tsiamis G."/>
        </authorList>
    </citation>
    <scope>NUCLEOTIDE SEQUENCE [LARGE SCALE GENOMIC DNA]</scope>
    <source>
        <strain evidence="1 2">DL</strain>
    </source>
</reference>
<evidence type="ECO:0000313" key="2">
    <source>
        <dbReference type="Proteomes" id="UP000570517"/>
    </source>
</evidence>
<dbReference type="RefSeq" id="WP_178361658.1">
    <property type="nucleotide sequence ID" value="NZ_JABFYL010000049.1"/>
</dbReference>
<comment type="caution">
    <text evidence="1">The sequence shown here is derived from an EMBL/GenBank/DDBJ whole genome shotgun (WGS) entry which is preliminary data.</text>
</comment>
<dbReference type="Proteomes" id="UP000570517">
    <property type="component" value="Unassembled WGS sequence"/>
</dbReference>
<name>A0A850PWT3_9MYCO</name>
<dbReference type="EMBL" id="JABFYL010000049">
    <property type="protein sequence ID" value="NVN53447.1"/>
    <property type="molecule type" value="Genomic_DNA"/>
</dbReference>
<keyword evidence="2" id="KW-1185">Reference proteome</keyword>
<protein>
    <recommendedName>
        <fullName evidence="3">Beta-galactosidase</fullName>
    </recommendedName>
</protein>